<dbReference type="InterPro" id="IPR013216">
    <property type="entry name" value="Methyltransf_11"/>
</dbReference>
<dbReference type="PANTHER" id="PTHR45036">
    <property type="entry name" value="METHYLTRANSFERASE LIKE 7B"/>
    <property type="match status" value="1"/>
</dbReference>
<dbReference type="Pfam" id="PF08241">
    <property type="entry name" value="Methyltransf_11"/>
    <property type="match status" value="1"/>
</dbReference>
<dbReference type="EMBL" id="JAWJAY010000001">
    <property type="protein sequence ID" value="MDV2884501.1"/>
    <property type="molecule type" value="Genomic_DNA"/>
</dbReference>
<dbReference type="Proteomes" id="UP001285636">
    <property type="component" value="Unassembled WGS sequence"/>
</dbReference>
<dbReference type="RefSeq" id="WP_289236699.1">
    <property type="nucleotide sequence ID" value="NZ_CP117835.1"/>
</dbReference>
<feature type="domain" description="Methyltransferase type 11" evidence="1">
    <location>
        <begin position="48"/>
        <end position="139"/>
    </location>
</feature>
<name>A0AAJ2KT59_ALKPS</name>
<evidence type="ECO:0000313" key="3">
    <source>
        <dbReference type="Proteomes" id="UP001285636"/>
    </source>
</evidence>
<keyword evidence="2" id="KW-0808">Transferase</keyword>
<proteinExistence type="predicted"/>
<reference evidence="2" key="1">
    <citation type="submission" date="2023-10" db="EMBL/GenBank/DDBJ databases">
        <title>Screening of Alkalihalophilus pseudofirmusBZ-TG-HK211 and Its Alleviation of Salt Stress on Rapeseed Growth.</title>
        <authorList>
            <person name="Zhao B."/>
            <person name="Guo T."/>
        </authorList>
    </citation>
    <scope>NUCLEOTIDE SEQUENCE</scope>
    <source>
        <strain evidence="2">BZ-TG-HK211</strain>
    </source>
</reference>
<comment type="caution">
    <text evidence="2">The sequence shown here is derived from an EMBL/GenBank/DDBJ whole genome shotgun (WGS) entry which is preliminary data.</text>
</comment>
<dbReference type="GO" id="GO:0032259">
    <property type="term" value="P:methylation"/>
    <property type="evidence" value="ECO:0007669"/>
    <property type="project" value="UniProtKB-KW"/>
</dbReference>
<evidence type="ECO:0000259" key="1">
    <source>
        <dbReference type="Pfam" id="PF08241"/>
    </source>
</evidence>
<dbReference type="PANTHER" id="PTHR45036:SF1">
    <property type="entry name" value="METHYLTRANSFERASE LIKE 7A"/>
    <property type="match status" value="1"/>
</dbReference>
<keyword evidence="2" id="KW-0489">Methyltransferase</keyword>
<sequence>MNHTWNKIIYKIWSPIYDSLFNSGLFLKARKQVFSDIPFKEGQKVLFAGVGTGADLELIDSTKLDITAIDFSPDMLKKAELKFAKSSIIFIEMNAQNMDFDENSFDIVVGSLILSVVPDAAACFSEMKRVLKSDGKIILFDKFAPETKKLSLPKKIIRPIVKLLGTDIGLKFEDIYKLHKEQLKILVDQPVMLNGMYRKIILKKCDN</sequence>
<evidence type="ECO:0000313" key="2">
    <source>
        <dbReference type="EMBL" id="MDV2884501.1"/>
    </source>
</evidence>
<dbReference type="GO" id="GO:0008757">
    <property type="term" value="F:S-adenosylmethionine-dependent methyltransferase activity"/>
    <property type="evidence" value="ECO:0007669"/>
    <property type="project" value="InterPro"/>
</dbReference>
<accession>A0AAJ2KT59</accession>
<gene>
    <name evidence="2" type="ORF">RYX45_04870</name>
</gene>
<dbReference type="InterPro" id="IPR052356">
    <property type="entry name" value="Thiol_S-MT"/>
</dbReference>
<dbReference type="SUPFAM" id="SSF53335">
    <property type="entry name" value="S-adenosyl-L-methionine-dependent methyltransferases"/>
    <property type="match status" value="1"/>
</dbReference>
<organism evidence="2 3">
    <name type="scientific">Alkalihalophilus pseudofirmus</name>
    <name type="common">Bacillus pseudofirmus</name>
    <dbReference type="NCBI Taxonomy" id="79885"/>
    <lineage>
        <taxon>Bacteria</taxon>
        <taxon>Bacillati</taxon>
        <taxon>Bacillota</taxon>
        <taxon>Bacilli</taxon>
        <taxon>Bacillales</taxon>
        <taxon>Bacillaceae</taxon>
        <taxon>Alkalihalophilus</taxon>
    </lineage>
</organism>
<dbReference type="AlphaFoldDB" id="A0AAJ2KT59"/>
<protein>
    <submittedName>
        <fullName evidence="2">Class I SAM-dependent methyltransferase</fullName>
    </submittedName>
</protein>
<dbReference type="CDD" id="cd02440">
    <property type="entry name" value="AdoMet_MTases"/>
    <property type="match status" value="1"/>
</dbReference>
<dbReference type="Gene3D" id="3.40.50.150">
    <property type="entry name" value="Vaccinia Virus protein VP39"/>
    <property type="match status" value="1"/>
</dbReference>
<dbReference type="InterPro" id="IPR029063">
    <property type="entry name" value="SAM-dependent_MTases_sf"/>
</dbReference>